<dbReference type="GO" id="GO:0016765">
    <property type="term" value="F:transferase activity, transferring alkyl or aryl (other than methyl) groups"/>
    <property type="evidence" value="ECO:0007669"/>
    <property type="project" value="InterPro"/>
</dbReference>
<dbReference type="RefSeq" id="WP_050375308.1">
    <property type="nucleotide sequence ID" value="NZ_KQ257834.1"/>
</dbReference>
<protein>
    <submittedName>
        <fullName evidence="2">Prenyltransferase</fullName>
    </submittedName>
</protein>
<dbReference type="PATRIC" id="fig|42234.21.peg.8689"/>
<dbReference type="GO" id="GO:0009820">
    <property type="term" value="P:alkaloid metabolic process"/>
    <property type="evidence" value="ECO:0007669"/>
    <property type="project" value="InterPro"/>
</dbReference>
<dbReference type="EMBL" id="JPPY01000240">
    <property type="protein sequence ID" value="KND24592.1"/>
    <property type="molecule type" value="Genomic_DNA"/>
</dbReference>
<keyword evidence="1 2" id="KW-0808">Transferase</keyword>
<organism evidence="2 3">
    <name type="scientific">Streptomyces acidiscabies</name>
    <dbReference type="NCBI Taxonomy" id="42234"/>
    <lineage>
        <taxon>Bacteria</taxon>
        <taxon>Bacillati</taxon>
        <taxon>Actinomycetota</taxon>
        <taxon>Actinomycetes</taxon>
        <taxon>Kitasatosporales</taxon>
        <taxon>Streptomycetaceae</taxon>
        <taxon>Streptomyces</taxon>
    </lineage>
</organism>
<proteinExistence type="predicted"/>
<accession>A0A0L0JFW0</accession>
<dbReference type="SFLD" id="SFLDS00036">
    <property type="entry name" value="Aromatic_Prenyltransferase"/>
    <property type="match status" value="1"/>
</dbReference>
<dbReference type="InterPro" id="IPR017795">
    <property type="entry name" value="ABBA_NscD-like"/>
</dbReference>
<dbReference type="Pfam" id="PF11991">
    <property type="entry name" value="Trp_DMAT"/>
    <property type="match status" value="1"/>
</dbReference>
<dbReference type="AlphaFoldDB" id="A0A0L0JFW0"/>
<dbReference type="Proteomes" id="UP000037151">
    <property type="component" value="Unassembled WGS sequence"/>
</dbReference>
<comment type="caution">
    <text evidence="2">The sequence shown here is derived from an EMBL/GenBank/DDBJ whole genome shotgun (WGS) entry which is preliminary data.</text>
</comment>
<dbReference type="SFLD" id="SFLDG01162">
    <property type="entry name" value="I"/>
    <property type="match status" value="1"/>
</dbReference>
<dbReference type="InterPro" id="IPR033964">
    <property type="entry name" value="ABBA"/>
</dbReference>
<evidence type="ECO:0000256" key="1">
    <source>
        <dbReference type="ARBA" id="ARBA00022679"/>
    </source>
</evidence>
<sequence>MTVTAPRPGEGAPTLGAFTVGQLLRLCGVAGLAPADAEHYTAVLLTTLGPVAERPLDLPPPTRSFLSDDHTPVEFSLAHLPGRPPALRVLLEPGCLEPDLARNGSRGLAAVHELARTWNFPTAQLDALTDLFLPDDPHGPLALWIALELRPGGTPGVKVYLNPAARGPRNAGATVREALGRLGHHEAFASLPDADGYFFLALDLGDWDTPRVKVYLRHDDLTAARAGALSRIPHGPSAGEIEEFLTLAGGFDDRGDGERLHLPLGARPAQTCHAFTGTETGLPSGFTLYIPVRDYVRHDGDALERAERALRRHGMDPTVLRRAVAALTFRRPEDGAGLISYLALAHDQGRPARITTYLSVEAYEVRAPHLLPERPRVTSAM</sequence>
<name>A0A0L0JFW0_9ACTN</name>
<gene>
    <name evidence="2" type="ORF">IQ63_42285</name>
</gene>
<reference evidence="3" key="1">
    <citation type="submission" date="2014-07" db="EMBL/GenBank/DDBJ databases">
        <title>Genome sequencing of plant-pathogenic Streptomyces species.</title>
        <authorList>
            <person name="Harrison J."/>
            <person name="Sapp M."/>
            <person name="Thwaites R."/>
            <person name="Studholme D.J."/>
        </authorList>
    </citation>
    <scope>NUCLEOTIDE SEQUENCE [LARGE SCALE GENOMIC DNA]</scope>
    <source>
        <strain evidence="3">NCPPB 4445</strain>
    </source>
</reference>
<evidence type="ECO:0000313" key="3">
    <source>
        <dbReference type="Proteomes" id="UP000037151"/>
    </source>
</evidence>
<evidence type="ECO:0000313" key="2">
    <source>
        <dbReference type="EMBL" id="KND24592.1"/>
    </source>
</evidence>
<dbReference type="OrthoDB" id="513465at2"/>